<comment type="caution">
    <text evidence="11">The sequence shown here is derived from an EMBL/GenBank/DDBJ whole genome shotgun (WGS) entry which is preliminary data.</text>
</comment>
<feature type="transmembrane region" description="Helical" evidence="9">
    <location>
        <begin position="195"/>
        <end position="220"/>
    </location>
</feature>
<dbReference type="InterPro" id="IPR052180">
    <property type="entry name" value="NhaC_Na-H+_Antiporter"/>
</dbReference>
<evidence type="ECO:0000256" key="1">
    <source>
        <dbReference type="ARBA" id="ARBA00004651"/>
    </source>
</evidence>
<evidence type="ECO:0000256" key="7">
    <source>
        <dbReference type="ARBA" id="ARBA00023136"/>
    </source>
</evidence>
<gene>
    <name evidence="11" type="ORF">HMPREF0397_1002</name>
</gene>
<keyword evidence="6 9" id="KW-1133">Transmembrane helix</keyword>
<feature type="transmembrane region" description="Helical" evidence="9">
    <location>
        <begin position="129"/>
        <end position="155"/>
    </location>
</feature>
<evidence type="ECO:0000256" key="3">
    <source>
        <dbReference type="ARBA" id="ARBA00022449"/>
    </source>
</evidence>
<dbReference type="AlphaFoldDB" id="D5RCR7"/>
<evidence type="ECO:0000259" key="10">
    <source>
        <dbReference type="Pfam" id="PF03553"/>
    </source>
</evidence>
<evidence type="ECO:0000313" key="11">
    <source>
        <dbReference type="EMBL" id="EFG95372.1"/>
    </source>
</evidence>
<evidence type="ECO:0000313" key="12">
    <source>
        <dbReference type="Proteomes" id="UP000003643"/>
    </source>
</evidence>
<feature type="transmembrane region" description="Helical" evidence="9">
    <location>
        <begin position="335"/>
        <end position="356"/>
    </location>
</feature>
<feature type="transmembrane region" description="Helical" evidence="9">
    <location>
        <begin position="251"/>
        <end position="271"/>
    </location>
</feature>
<reference evidence="11 12" key="1">
    <citation type="submission" date="2010-04" db="EMBL/GenBank/DDBJ databases">
        <authorList>
            <person name="Qin X."/>
            <person name="Bachman B."/>
            <person name="Battles P."/>
            <person name="Bell A."/>
            <person name="Bess C."/>
            <person name="Bickham C."/>
            <person name="Chaboub L."/>
            <person name="Chen D."/>
            <person name="Coyle M."/>
            <person name="Deiros D.R."/>
            <person name="Dinh H."/>
            <person name="Forbes L."/>
            <person name="Fowler G."/>
            <person name="Francisco L."/>
            <person name="Fu Q."/>
            <person name="Gubbala S."/>
            <person name="Hale W."/>
            <person name="Han Y."/>
            <person name="Hemphill L."/>
            <person name="Highlander S.K."/>
            <person name="Hirani K."/>
            <person name="Hogues M."/>
            <person name="Jackson L."/>
            <person name="Jakkamsetti A."/>
            <person name="Javaid M."/>
            <person name="Jiang H."/>
            <person name="Korchina V."/>
            <person name="Kovar C."/>
            <person name="Lara F."/>
            <person name="Lee S."/>
            <person name="Mata R."/>
            <person name="Mathew T."/>
            <person name="Moen C."/>
            <person name="Morales K."/>
            <person name="Munidasa M."/>
            <person name="Nazareth L."/>
            <person name="Ngo R."/>
            <person name="Nguyen L."/>
            <person name="Okwuonu G."/>
            <person name="Ongeri F."/>
            <person name="Patil S."/>
            <person name="Petrosino J."/>
            <person name="Pham C."/>
            <person name="Pham P."/>
            <person name="Pu L.-L."/>
            <person name="Puazo M."/>
            <person name="Raj R."/>
            <person name="Reid J."/>
            <person name="Rouhana J."/>
            <person name="Saada N."/>
            <person name="Shang Y."/>
            <person name="Simmons D."/>
            <person name="Thornton R."/>
            <person name="Warren J."/>
            <person name="Weissenberger G."/>
            <person name="Zhang J."/>
            <person name="Zhang L."/>
            <person name="Zhou C."/>
            <person name="Zhu D."/>
            <person name="Muzny D."/>
            <person name="Worley K."/>
            <person name="Gibbs R."/>
        </authorList>
    </citation>
    <scope>NUCLEOTIDE SEQUENCE [LARGE SCALE GENOMIC DNA]</scope>
    <source>
        <strain evidence="12">ATCC 23726 / VPI 4351</strain>
    </source>
</reference>
<feature type="transmembrane region" description="Helical" evidence="9">
    <location>
        <begin position="90"/>
        <end position="109"/>
    </location>
</feature>
<keyword evidence="7 9" id="KW-0472">Membrane</keyword>
<comment type="similarity">
    <text evidence="8">Belongs to the NhaC Na(+)/H(+) (TC 2.A.35) antiporter family.</text>
</comment>
<organism evidence="11 12">
    <name type="scientific">Fusobacterium nucleatum subsp. nucleatum (strain ATCC 23726 / VPI 4351)</name>
    <dbReference type="NCBI Taxonomy" id="525283"/>
    <lineage>
        <taxon>Bacteria</taxon>
        <taxon>Fusobacteriati</taxon>
        <taxon>Fusobacteriota</taxon>
        <taxon>Fusobacteriia</taxon>
        <taxon>Fusobacteriales</taxon>
        <taxon>Fusobacteriaceae</taxon>
        <taxon>Fusobacterium</taxon>
    </lineage>
</organism>
<keyword evidence="5 9" id="KW-0812">Transmembrane</keyword>
<keyword evidence="2" id="KW-0813">Transport</keyword>
<keyword evidence="3" id="KW-0050">Antiport</keyword>
<sequence>MNNKIFLISHCINKVKKLYYGGFGMFKRLWYGLQNFGSISLPGKVGVVIGVLIILGILYGIVTSKKFRDAFLKLSPVIILAELMMDEFDALLAAPIATIYASFVAMLLTKQKFNGIVDHAIDNVKEIQVALFILMAAYAMAEAFMSTGVGASLILIALKVGITAKTVAVVGAIVTSILSIATGTSWGTFAACAPIFLWLNHIVGGNILLTTAAIAGGACFGDNIGLISDTTIVSSGIQKVEVVRRIRHQGVWSALVLLSGIIVFAIAGFTMDLPSTVGDPAEAINSIPADVWTALAEKRESAVKLLEQVRSGVPLYMAIPLIIVLALAFMGTQTFICLFAGLFFAYIFGMMAGTVTSTMDYLDMMMGGFASAGSWVIVMMMWVAAFGGIMKSMNAFEPISKLLSRISGSVRQLMFYNGLLCVFGNATLADEMAQIVTIGPIIKEMVEDNVEGSEEDLYTLRLRNATFSDAMGVFGSQLIPWHVYIAFYMGIATIVYPLHEFVAIDIIKYNFIAMVAVASILILTLTGLDRFIPLFKLPSEPAVKLKKQK</sequence>
<dbReference type="InterPro" id="IPR018461">
    <property type="entry name" value="Na/H_Antiport_NhaC-like_C"/>
</dbReference>
<evidence type="ECO:0000256" key="8">
    <source>
        <dbReference type="ARBA" id="ARBA00038435"/>
    </source>
</evidence>
<evidence type="ECO:0000256" key="2">
    <source>
        <dbReference type="ARBA" id="ARBA00022448"/>
    </source>
</evidence>
<dbReference type="Pfam" id="PF03553">
    <property type="entry name" value="Na_H_antiporter"/>
    <property type="match status" value="1"/>
</dbReference>
<dbReference type="GO" id="GO:0015297">
    <property type="term" value="F:antiporter activity"/>
    <property type="evidence" value="ECO:0007669"/>
    <property type="project" value="UniProtKB-KW"/>
</dbReference>
<protein>
    <submittedName>
        <fullName evidence="11">Na+/H+ antiporter family protein</fullName>
    </submittedName>
</protein>
<proteinExistence type="inferred from homology"/>
<accession>D5RCR7</accession>
<name>D5RCR7_FUSN2</name>
<evidence type="ECO:0000256" key="9">
    <source>
        <dbReference type="SAM" id="Phobius"/>
    </source>
</evidence>
<dbReference type="EMBL" id="ADVK01000027">
    <property type="protein sequence ID" value="EFG95372.1"/>
    <property type="molecule type" value="Genomic_DNA"/>
</dbReference>
<keyword evidence="4" id="KW-1003">Cell membrane</keyword>
<feature type="transmembrane region" description="Helical" evidence="9">
    <location>
        <begin position="511"/>
        <end position="528"/>
    </location>
</feature>
<feature type="transmembrane region" description="Helical" evidence="9">
    <location>
        <begin position="167"/>
        <end position="189"/>
    </location>
</feature>
<feature type="transmembrane region" description="Helical" evidence="9">
    <location>
        <begin position="368"/>
        <end position="389"/>
    </location>
</feature>
<comment type="subcellular location">
    <subcellularLocation>
        <location evidence="1">Cell membrane</location>
        <topology evidence="1">Multi-pass membrane protein</topology>
    </subcellularLocation>
</comment>
<evidence type="ECO:0000256" key="6">
    <source>
        <dbReference type="ARBA" id="ARBA00022989"/>
    </source>
</evidence>
<feature type="domain" description="Na+/H+ antiporter NhaC-like C-terminal" evidence="10">
    <location>
        <begin position="217"/>
        <end position="498"/>
    </location>
</feature>
<feature type="transmembrane region" description="Helical" evidence="9">
    <location>
        <begin position="313"/>
        <end position="330"/>
    </location>
</feature>
<dbReference type="PANTHER" id="PTHR33451:SF5">
    <property type="entry name" value="NA+_H+ ANTIPORTER"/>
    <property type="match status" value="1"/>
</dbReference>
<dbReference type="GO" id="GO:0005886">
    <property type="term" value="C:plasma membrane"/>
    <property type="evidence" value="ECO:0007669"/>
    <property type="project" value="UniProtKB-SubCell"/>
</dbReference>
<dbReference type="PANTHER" id="PTHR33451">
    <property type="entry name" value="MALATE-2H(+)/NA(+)-LACTATE ANTIPORTER"/>
    <property type="match status" value="1"/>
</dbReference>
<feature type="transmembrane region" description="Helical" evidence="9">
    <location>
        <begin position="481"/>
        <end position="499"/>
    </location>
</feature>
<evidence type="ECO:0000256" key="4">
    <source>
        <dbReference type="ARBA" id="ARBA00022475"/>
    </source>
</evidence>
<evidence type="ECO:0000256" key="5">
    <source>
        <dbReference type="ARBA" id="ARBA00022692"/>
    </source>
</evidence>
<feature type="transmembrane region" description="Helical" evidence="9">
    <location>
        <begin position="45"/>
        <end position="62"/>
    </location>
</feature>
<feature type="transmembrane region" description="Helical" evidence="9">
    <location>
        <begin position="410"/>
        <end position="429"/>
    </location>
</feature>
<dbReference type="Proteomes" id="UP000003643">
    <property type="component" value="Unassembled WGS sequence"/>
</dbReference>